<sequence length="123" mass="14056">MGAACFESDDIEFSGDKKKCISGKDEKGKHKCWDYQTGSFCDGYSCDVNLSELVICQTERTAHVILDRLKNNNISAMSYVRKKDKNELSKSISILVLDQYREQALRIIRNLKKSLSDYTICDE</sequence>
<gene>
    <name evidence="1" type="ORF">C4541_13410</name>
</gene>
<comment type="caution">
    <text evidence="1">The sequence shown here is derived from an EMBL/GenBank/DDBJ whole genome shotgun (WGS) entry which is preliminary data.</text>
</comment>
<accession>A0A3A4QZJ6</accession>
<evidence type="ECO:0000313" key="2">
    <source>
        <dbReference type="Proteomes" id="UP000266426"/>
    </source>
</evidence>
<name>A0A3A4QZJ6_9BACT</name>
<organism evidence="1 2">
    <name type="scientific">Candidatus Auribacter fodinae</name>
    <dbReference type="NCBI Taxonomy" id="2093366"/>
    <lineage>
        <taxon>Bacteria</taxon>
        <taxon>Pseudomonadati</taxon>
        <taxon>Candidatus Auribacterota</taxon>
        <taxon>Candidatus Auribacteria</taxon>
        <taxon>Candidatus Auribacterales</taxon>
        <taxon>Candidatus Auribacteraceae</taxon>
        <taxon>Candidatus Auribacter</taxon>
    </lineage>
</organism>
<evidence type="ECO:0000313" key="1">
    <source>
        <dbReference type="EMBL" id="RJP55901.1"/>
    </source>
</evidence>
<protein>
    <submittedName>
        <fullName evidence="1">Uncharacterized protein</fullName>
    </submittedName>
</protein>
<dbReference type="EMBL" id="QZJZ01000105">
    <property type="protein sequence ID" value="RJP55901.1"/>
    <property type="molecule type" value="Genomic_DNA"/>
</dbReference>
<reference evidence="1 2" key="1">
    <citation type="journal article" date="2017" name="ISME J.">
        <title>Energy and carbon metabolisms in a deep terrestrial subsurface fluid microbial community.</title>
        <authorList>
            <person name="Momper L."/>
            <person name="Jungbluth S.P."/>
            <person name="Lee M.D."/>
            <person name="Amend J.P."/>
        </authorList>
    </citation>
    <scope>NUCLEOTIDE SEQUENCE [LARGE SCALE GENOMIC DNA]</scope>
    <source>
        <strain evidence="1">SURF_26</strain>
    </source>
</reference>
<dbReference type="AlphaFoldDB" id="A0A3A4QZJ6"/>
<dbReference type="Proteomes" id="UP000266426">
    <property type="component" value="Unassembled WGS sequence"/>
</dbReference>
<proteinExistence type="predicted"/>